<dbReference type="Proteomes" id="UP000814128">
    <property type="component" value="Unassembled WGS sequence"/>
</dbReference>
<sequence length="663" mass="74636">MGQFDDWSKLDEDEEQELYDQSLYETRRDVILFCIDCSQSMLSLYEDPVYEDIQSCHVRAALEAAVQISKKKVLVGPNDSIGIILYNVASPLESEKHNESGEGTEPKRGTYVYQRISQINAEKVIDLNQIIDGTARHNPELLKESFPPTEKKVPMGDVFTSCNWVMRDDAPKAASKRVFLITDDDDPHPGAGRERFVVTARTTLVDLVQSGITVEPFFISTDEKPFDRTKFWSDVLLPTTTGSDADSEEGEALPESLSMTRVNDLLAQMRFYEVPKRAHFSISLKLAESFVIGVKGYSLVVEQKKGAYKYFADLGDRMEVADSKMSYFDDEKEHEVDKDDILYGMTLGATAEDEDSRKHGFGSRVIDEGSRVFYTAEEVKSFRTLGLSPGLKLLGFKKRKELKFEDNVKHSVFIFPSEASYSGSKRTFSALIQAMLKKKRIALLLGIVRSNSQPTFYAGLPQAEVFKDDSWVEPAGMHLIPLPFADDIREAPVREARTVSSDSDLVQAARPIVRKLELKGGAYVPESYPNPALAFHNAQLEASAFRDEFDRDSFEDLTLPQYDRIHKARGLILRTKLRGYVGEWKELLENHPSVNEVVVTAGMKRKADVSVNEAEIRSKYESGGLVKLRVDQLKEFLRSKGESASGRKSELLDQIAAWIDAHP</sequence>
<organism evidence="1 2">
    <name type="scientific">Vararia minispora EC-137</name>
    <dbReference type="NCBI Taxonomy" id="1314806"/>
    <lineage>
        <taxon>Eukaryota</taxon>
        <taxon>Fungi</taxon>
        <taxon>Dikarya</taxon>
        <taxon>Basidiomycota</taxon>
        <taxon>Agaricomycotina</taxon>
        <taxon>Agaricomycetes</taxon>
        <taxon>Russulales</taxon>
        <taxon>Lachnocladiaceae</taxon>
        <taxon>Vararia</taxon>
    </lineage>
</organism>
<comment type="caution">
    <text evidence="1">The sequence shown here is derived from an EMBL/GenBank/DDBJ whole genome shotgun (WGS) entry which is preliminary data.</text>
</comment>
<keyword evidence="2" id="KW-1185">Reference proteome</keyword>
<evidence type="ECO:0000313" key="1">
    <source>
        <dbReference type="EMBL" id="KAI0029416.1"/>
    </source>
</evidence>
<proteinExistence type="predicted"/>
<evidence type="ECO:0000313" key="2">
    <source>
        <dbReference type="Proteomes" id="UP000814128"/>
    </source>
</evidence>
<accession>A0ACB8QCS3</accession>
<dbReference type="EMBL" id="MU273677">
    <property type="protein sequence ID" value="KAI0029416.1"/>
    <property type="molecule type" value="Genomic_DNA"/>
</dbReference>
<reference evidence="1" key="1">
    <citation type="submission" date="2021-02" db="EMBL/GenBank/DDBJ databases">
        <authorList>
            <consortium name="DOE Joint Genome Institute"/>
            <person name="Ahrendt S."/>
            <person name="Looney B.P."/>
            <person name="Miyauchi S."/>
            <person name="Morin E."/>
            <person name="Drula E."/>
            <person name="Courty P.E."/>
            <person name="Chicoki N."/>
            <person name="Fauchery L."/>
            <person name="Kohler A."/>
            <person name="Kuo A."/>
            <person name="Labutti K."/>
            <person name="Pangilinan J."/>
            <person name="Lipzen A."/>
            <person name="Riley R."/>
            <person name="Andreopoulos W."/>
            <person name="He G."/>
            <person name="Johnson J."/>
            <person name="Barry K.W."/>
            <person name="Grigoriev I.V."/>
            <person name="Nagy L."/>
            <person name="Hibbett D."/>
            <person name="Henrissat B."/>
            <person name="Matheny P.B."/>
            <person name="Labbe J."/>
            <person name="Martin F."/>
        </authorList>
    </citation>
    <scope>NUCLEOTIDE SEQUENCE</scope>
    <source>
        <strain evidence="1">EC-137</strain>
    </source>
</reference>
<protein>
    <submittedName>
        <fullName evidence="1">SPOC like C-terminal domain-containing protein</fullName>
    </submittedName>
</protein>
<gene>
    <name evidence="1" type="ORF">K488DRAFT_56394</name>
</gene>
<reference evidence="1" key="2">
    <citation type="journal article" date="2022" name="New Phytol.">
        <title>Evolutionary transition to the ectomycorrhizal habit in the genomes of a hyperdiverse lineage of mushroom-forming fungi.</title>
        <authorList>
            <person name="Looney B."/>
            <person name="Miyauchi S."/>
            <person name="Morin E."/>
            <person name="Drula E."/>
            <person name="Courty P.E."/>
            <person name="Kohler A."/>
            <person name="Kuo A."/>
            <person name="LaButti K."/>
            <person name="Pangilinan J."/>
            <person name="Lipzen A."/>
            <person name="Riley R."/>
            <person name="Andreopoulos W."/>
            <person name="He G."/>
            <person name="Johnson J."/>
            <person name="Nolan M."/>
            <person name="Tritt A."/>
            <person name="Barry K.W."/>
            <person name="Grigoriev I.V."/>
            <person name="Nagy L.G."/>
            <person name="Hibbett D."/>
            <person name="Henrissat B."/>
            <person name="Matheny P.B."/>
            <person name="Labbe J."/>
            <person name="Martin F.M."/>
        </authorList>
    </citation>
    <scope>NUCLEOTIDE SEQUENCE</scope>
    <source>
        <strain evidence="1">EC-137</strain>
    </source>
</reference>
<name>A0ACB8QCS3_9AGAM</name>